<dbReference type="KEGG" id="nci:NCTC10296_01508"/>
<keyword evidence="2" id="KW-1185">Reference proteome</keyword>
<dbReference type="EMBL" id="LR134313">
    <property type="protein sequence ID" value="VEF01882.1"/>
    <property type="molecule type" value="Genomic_DNA"/>
</dbReference>
<gene>
    <name evidence="1" type="primary">holC</name>
    <name evidence="1" type="ORF">NCTC10296_01508</name>
</gene>
<accession>A0A1X3D0B6</accession>
<proteinExistence type="predicted"/>
<protein>
    <submittedName>
        <fullName evidence="1">HolC protein</fullName>
        <ecNumber evidence="1">2.7.7.7</ecNumber>
    </submittedName>
</protein>
<dbReference type="GO" id="GO:0003887">
    <property type="term" value="F:DNA-directed DNA polymerase activity"/>
    <property type="evidence" value="ECO:0007669"/>
    <property type="project" value="UniProtKB-EC"/>
</dbReference>
<dbReference type="PANTHER" id="PTHR38767:SF1">
    <property type="entry name" value="DNA POLYMERASE III SUBUNIT CHI"/>
    <property type="match status" value="1"/>
</dbReference>
<sequence length="146" mass="16514">MPQATFYTHVADIADFICRLSMRAVEKGARVLVWAETEEEIERIDLDLWRNPPESFLPHSVWQTDAAYPQDVPLALACGSTLPHIDSGIVVLNISEHFWCDAPAAPERVLEIVGESLEDLAAARERFRAYRQQGFTIEHHNMQGKA</sequence>
<dbReference type="GO" id="GO:0006260">
    <property type="term" value="P:DNA replication"/>
    <property type="evidence" value="ECO:0007669"/>
    <property type="project" value="InterPro"/>
</dbReference>
<keyword evidence="1" id="KW-0548">Nucleotidyltransferase</keyword>
<dbReference type="GO" id="GO:0003677">
    <property type="term" value="F:DNA binding"/>
    <property type="evidence" value="ECO:0007669"/>
    <property type="project" value="InterPro"/>
</dbReference>
<dbReference type="Pfam" id="PF04364">
    <property type="entry name" value="DNA_pol3_chi"/>
    <property type="match status" value="1"/>
</dbReference>
<dbReference type="EC" id="2.7.7.7" evidence="1"/>
<dbReference type="OrthoDB" id="5297568at2"/>
<name>A0A1X3D0B6_9NEIS</name>
<keyword evidence="1" id="KW-0808">Transferase</keyword>
<dbReference type="RefSeq" id="WP_085415547.1">
    <property type="nucleotide sequence ID" value="NZ_CAUJPY010000001.1"/>
</dbReference>
<dbReference type="Proteomes" id="UP000279284">
    <property type="component" value="Chromosome"/>
</dbReference>
<dbReference type="AlphaFoldDB" id="A0A1X3D0B6"/>
<evidence type="ECO:0000313" key="2">
    <source>
        <dbReference type="Proteomes" id="UP000279284"/>
    </source>
</evidence>
<dbReference type="PANTHER" id="PTHR38767">
    <property type="entry name" value="DNA POLYMERASE III SUBUNIT CHI"/>
    <property type="match status" value="1"/>
</dbReference>
<dbReference type="InterPro" id="IPR036768">
    <property type="entry name" value="PolIII_chi_sf"/>
</dbReference>
<dbReference type="SUPFAM" id="SSF102400">
    <property type="entry name" value="DNA polymerase III chi subunit"/>
    <property type="match status" value="1"/>
</dbReference>
<organism evidence="1 2">
    <name type="scientific">Neisseria canis</name>
    <dbReference type="NCBI Taxonomy" id="493"/>
    <lineage>
        <taxon>Bacteria</taxon>
        <taxon>Pseudomonadati</taxon>
        <taxon>Pseudomonadota</taxon>
        <taxon>Betaproteobacteria</taxon>
        <taxon>Neisseriales</taxon>
        <taxon>Neisseriaceae</taxon>
        <taxon>Neisseria</taxon>
    </lineage>
</organism>
<dbReference type="Gene3D" id="3.40.50.10110">
    <property type="entry name" value="DNA polymerase III subunit chi"/>
    <property type="match status" value="1"/>
</dbReference>
<evidence type="ECO:0000313" key="1">
    <source>
        <dbReference type="EMBL" id="VEF01882.1"/>
    </source>
</evidence>
<dbReference type="STRING" id="493.BWD07_01170"/>
<dbReference type="InterPro" id="IPR007459">
    <property type="entry name" value="DNA_pol3_chi"/>
</dbReference>
<reference evidence="1 2" key="1">
    <citation type="submission" date="2018-12" db="EMBL/GenBank/DDBJ databases">
        <authorList>
            <consortium name="Pathogen Informatics"/>
        </authorList>
    </citation>
    <scope>NUCLEOTIDE SEQUENCE [LARGE SCALE GENOMIC DNA]</scope>
    <source>
        <strain evidence="1 2">NCTC10296</strain>
    </source>
</reference>
<dbReference type="GO" id="GO:0032298">
    <property type="term" value="P:positive regulation of DNA-templated DNA replication initiation"/>
    <property type="evidence" value="ECO:0007669"/>
    <property type="project" value="TreeGrafter"/>
</dbReference>